<organism evidence="2 3">
    <name type="scientific">Aspergillus wentii DTO 134E9</name>
    <dbReference type="NCBI Taxonomy" id="1073089"/>
    <lineage>
        <taxon>Eukaryota</taxon>
        <taxon>Fungi</taxon>
        <taxon>Dikarya</taxon>
        <taxon>Ascomycota</taxon>
        <taxon>Pezizomycotina</taxon>
        <taxon>Eurotiomycetes</taxon>
        <taxon>Eurotiomycetidae</taxon>
        <taxon>Eurotiales</taxon>
        <taxon>Aspergillaceae</taxon>
        <taxon>Aspergillus</taxon>
        <taxon>Aspergillus subgen. Cremei</taxon>
    </lineage>
</organism>
<feature type="region of interest" description="Disordered" evidence="1">
    <location>
        <begin position="1"/>
        <end position="84"/>
    </location>
</feature>
<evidence type="ECO:0000256" key="1">
    <source>
        <dbReference type="SAM" id="MobiDB-lite"/>
    </source>
</evidence>
<accession>A0A1L9RH64</accession>
<feature type="region of interest" description="Disordered" evidence="1">
    <location>
        <begin position="102"/>
        <end position="131"/>
    </location>
</feature>
<keyword evidence="3" id="KW-1185">Reference proteome</keyword>
<sequence>MSANPDPSSYVTRNVPSYYGAAEDSITSGNNSSSSPRYSPNFHQSWRRQHSQSSLSFMPSAPRPEHSEYTTSQSRRQGDRGPICISPFRSVRRMKQPFQLVLPTSPSIDSSPSLGKESRTSRRLSGNPTLRTWRSDGNLMVKGLFSLLPSPPLSDSPVSHPSPCPSSTYFSPKPESEPENDEVVTNPCGCRPEAKLCDTCSSPQPESQVEDQKTNDTTNVQLTHSTLVEQCGPEKSQTEPTQDEPVIMESPVIPPGLEAPSRRNISGSYSQTQRSRATTVSSDTSWMPSSFSNCENWLQGVPIENMDVEKGFNRRKIQIVEKSDRPLEQSFGESSINTGSSLESVSEVPLDERSQSTSNNGAQKAPDEPVKLAVAERTAVPTRTKPKLVDISRQSSPGMSYSIPTPHHTVPSTPDQRQFEVSAFSPDTPLEMSDSGYITHHSFDSPGDFPEDKVDDASTDSGSLASESVSSTIVCDKQILTPETPYSPPKASIQPTFSPVIKPQASPGCSSNISEKEQLQKWWDHEWTIDQLEQSVREFPRQMLRLTSPAIMFLRENNEKALIRPFRKIFPEGAENMLDCLCATLIARNYIVSLAASNRPTNNFSHKPTLSRLDPVPEKASTFGIKFAQPTPNQIKDRVLGTRSVKLRKDLDQIVDNLLVAICGHSDETLKSAVLVLAQVLESKA</sequence>
<dbReference type="EMBL" id="KV878213">
    <property type="protein sequence ID" value="OJJ34187.1"/>
    <property type="molecule type" value="Genomic_DNA"/>
</dbReference>
<dbReference type="OrthoDB" id="4219928at2759"/>
<evidence type="ECO:0000313" key="3">
    <source>
        <dbReference type="Proteomes" id="UP000184383"/>
    </source>
</evidence>
<gene>
    <name evidence="2" type="ORF">ASPWEDRAFT_29351</name>
</gene>
<protein>
    <submittedName>
        <fullName evidence="2">Uncharacterized protein</fullName>
    </submittedName>
</protein>
<reference evidence="3" key="1">
    <citation type="journal article" date="2017" name="Genome Biol.">
        <title>Comparative genomics reveals high biological diversity and specific adaptations in the industrially and medically important fungal genus Aspergillus.</title>
        <authorList>
            <person name="de Vries R.P."/>
            <person name="Riley R."/>
            <person name="Wiebenga A."/>
            <person name="Aguilar-Osorio G."/>
            <person name="Amillis S."/>
            <person name="Uchima C.A."/>
            <person name="Anderluh G."/>
            <person name="Asadollahi M."/>
            <person name="Askin M."/>
            <person name="Barry K."/>
            <person name="Battaglia E."/>
            <person name="Bayram O."/>
            <person name="Benocci T."/>
            <person name="Braus-Stromeyer S.A."/>
            <person name="Caldana C."/>
            <person name="Canovas D."/>
            <person name="Cerqueira G.C."/>
            <person name="Chen F."/>
            <person name="Chen W."/>
            <person name="Choi C."/>
            <person name="Clum A."/>
            <person name="Dos Santos R.A."/>
            <person name="Damasio A.R."/>
            <person name="Diallinas G."/>
            <person name="Emri T."/>
            <person name="Fekete E."/>
            <person name="Flipphi M."/>
            <person name="Freyberg S."/>
            <person name="Gallo A."/>
            <person name="Gournas C."/>
            <person name="Habgood R."/>
            <person name="Hainaut M."/>
            <person name="Harispe M.L."/>
            <person name="Henrissat B."/>
            <person name="Hilden K.S."/>
            <person name="Hope R."/>
            <person name="Hossain A."/>
            <person name="Karabika E."/>
            <person name="Karaffa L."/>
            <person name="Karanyi Z."/>
            <person name="Krasevec N."/>
            <person name="Kuo A."/>
            <person name="Kusch H."/>
            <person name="LaButti K."/>
            <person name="Lagendijk E.L."/>
            <person name="Lapidus A."/>
            <person name="Levasseur A."/>
            <person name="Lindquist E."/>
            <person name="Lipzen A."/>
            <person name="Logrieco A.F."/>
            <person name="MacCabe A."/>
            <person name="Maekelae M.R."/>
            <person name="Malavazi I."/>
            <person name="Melin P."/>
            <person name="Meyer V."/>
            <person name="Mielnichuk N."/>
            <person name="Miskei M."/>
            <person name="Molnar A.P."/>
            <person name="Mule G."/>
            <person name="Ngan C.Y."/>
            <person name="Orejas M."/>
            <person name="Orosz E."/>
            <person name="Ouedraogo J.P."/>
            <person name="Overkamp K.M."/>
            <person name="Park H.-S."/>
            <person name="Perrone G."/>
            <person name="Piumi F."/>
            <person name="Punt P.J."/>
            <person name="Ram A.F."/>
            <person name="Ramon A."/>
            <person name="Rauscher S."/>
            <person name="Record E."/>
            <person name="Riano-Pachon D.M."/>
            <person name="Robert V."/>
            <person name="Roehrig J."/>
            <person name="Ruller R."/>
            <person name="Salamov A."/>
            <person name="Salih N.S."/>
            <person name="Samson R.A."/>
            <person name="Sandor E."/>
            <person name="Sanguinetti M."/>
            <person name="Schuetze T."/>
            <person name="Sepcic K."/>
            <person name="Shelest E."/>
            <person name="Sherlock G."/>
            <person name="Sophianopoulou V."/>
            <person name="Squina F.M."/>
            <person name="Sun H."/>
            <person name="Susca A."/>
            <person name="Todd R.B."/>
            <person name="Tsang A."/>
            <person name="Unkles S.E."/>
            <person name="van de Wiele N."/>
            <person name="van Rossen-Uffink D."/>
            <person name="Oliveira J.V."/>
            <person name="Vesth T.C."/>
            <person name="Visser J."/>
            <person name="Yu J.-H."/>
            <person name="Zhou M."/>
            <person name="Andersen M.R."/>
            <person name="Archer D.B."/>
            <person name="Baker S.E."/>
            <person name="Benoit I."/>
            <person name="Brakhage A.A."/>
            <person name="Braus G.H."/>
            <person name="Fischer R."/>
            <person name="Frisvad J.C."/>
            <person name="Goldman G.H."/>
            <person name="Houbraken J."/>
            <person name="Oakley B."/>
            <person name="Pocsi I."/>
            <person name="Scazzocchio C."/>
            <person name="Seiboth B."/>
            <person name="vanKuyk P.A."/>
            <person name="Wortman J."/>
            <person name="Dyer P.S."/>
            <person name="Grigoriev I.V."/>
        </authorList>
    </citation>
    <scope>NUCLEOTIDE SEQUENCE [LARGE SCALE GENOMIC DNA]</scope>
    <source>
        <strain evidence="3">DTO 134E9</strain>
    </source>
</reference>
<feature type="region of interest" description="Disordered" evidence="1">
    <location>
        <begin position="152"/>
        <end position="184"/>
    </location>
</feature>
<dbReference type="VEuPathDB" id="FungiDB:ASPWEDRAFT_29351"/>
<dbReference type="RefSeq" id="XP_040687863.1">
    <property type="nucleotide sequence ID" value="XM_040833259.1"/>
</dbReference>
<name>A0A1L9RH64_ASPWE</name>
<feature type="compositionally biased region" description="Polar residues" evidence="1">
    <location>
        <begin position="263"/>
        <end position="287"/>
    </location>
</feature>
<feature type="compositionally biased region" description="Polar residues" evidence="1">
    <location>
        <begin position="392"/>
        <end position="403"/>
    </location>
</feature>
<feature type="region of interest" description="Disordered" evidence="1">
    <location>
        <begin position="252"/>
        <end position="287"/>
    </location>
</feature>
<feature type="compositionally biased region" description="Polar residues" evidence="1">
    <location>
        <begin position="1"/>
        <end position="15"/>
    </location>
</feature>
<dbReference type="GeneID" id="63749107"/>
<feature type="compositionally biased region" description="Low complexity" evidence="1">
    <location>
        <begin position="25"/>
        <end position="44"/>
    </location>
</feature>
<proteinExistence type="predicted"/>
<dbReference type="AlphaFoldDB" id="A0A1L9RH64"/>
<dbReference type="Proteomes" id="UP000184383">
    <property type="component" value="Unassembled WGS sequence"/>
</dbReference>
<feature type="compositionally biased region" description="Polar residues" evidence="1">
    <location>
        <begin position="102"/>
        <end position="113"/>
    </location>
</feature>
<feature type="compositionally biased region" description="Pro residues" evidence="1">
    <location>
        <begin position="152"/>
        <end position="164"/>
    </location>
</feature>
<feature type="compositionally biased region" description="Polar residues" evidence="1">
    <location>
        <begin position="331"/>
        <end position="344"/>
    </location>
</feature>
<evidence type="ECO:0000313" key="2">
    <source>
        <dbReference type="EMBL" id="OJJ34187.1"/>
    </source>
</evidence>
<feature type="region of interest" description="Disordered" evidence="1">
    <location>
        <begin position="326"/>
        <end position="466"/>
    </location>
</feature>